<dbReference type="EMBL" id="JARBHB010000011">
    <property type="protein sequence ID" value="KAJ8873141.1"/>
    <property type="molecule type" value="Genomic_DNA"/>
</dbReference>
<comment type="caution">
    <text evidence="1">The sequence shown here is derived from an EMBL/GenBank/DDBJ whole genome shotgun (WGS) entry which is preliminary data.</text>
</comment>
<name>A0ABQ9GM85_9NEOP</name>
<accession>A0ABQ9GM85</accession>
<dbReference type="Proteomes" id="UP001159363">
    <property type="component" value="Chromosome 10"/>
</dbReference>
<reference evidence="1 2" key="1">
    <citation type="submission" date="2023-02" db="EMBL/GenBank/DDBJ databases">
        <title>LHISI_Scaffold_Assembly.</title>
        <authorList>
            <person name="Stuart O.P."/>
            <person name="Cleave R."/>
            <person name="Magrath M.J.L."/>
            <person name="Mikheyev A.S."/>
        </authorList>
    </citation>
    <scope>NUCLEOTIDE SEQUENCE [LARGE SCALE GENOMIC DNA]</scope>
    <source>
        <strain evidence="1">Daus_M_001</strain>
        <tissue evidence="1">Leg muscle</tissue>
    </source>
</reference>
<keyword evidence="2" id="KW-1185">Reference proteome</keyword>
<evidence type="ECO:0000313" key="2">
    <source>
        <dbReference type="Proteomes" id="UP001159363"/>
    </source>
</evidence>
<proteinExistence type="predicted"/>
<evidence type="ECO:0000313" key="1">
    <source>
        <dbReference type="EMBL" id="KAJ8873141.1"/>
    </source>
</evidence>
<sequence length="163" mass="18810">MHHQFLLKTLNVFGVIHRLHFFCIFNLMMGNYEKKHTKTNLTRTSQTRWSAKSEALTEGQYQPEIKLEVGSLLRALLDFWFISYLVALAELLKEIDRVNKEVQKGDIILSRSIGILKGLTNTIERLRNTPSEWLKTVKVMAESIGVEPTMGKHRVAKKENDAQ</sequence>
<gene>
    <name evidence="1" type="ORF">PR048_026758</name>
</gene>
<organism evidence="1 2">
    <name type="scientific">Dryococelus australis</name>
    <dbReference type="NCBI Taxonomy" id="614101"/>
    <lineage>
        <taxon>Eukaryota</taxon>
        <taxon>Metazoa</taxon>
        <taxon>Ecdysozoa</taxon>
        <taxon>Arthropoda</taxon>
        <taxon>Hexapoda</taxon>
        <taxon>Insecta</taxon>
        <taxon>Pterygota</taxon>
        <taxon>Neoptera</taxon>
        <taxon>Polyneoptera</taxon>
        <taxon>Phasmatodea</taxon>
        <taxon>Verophasmatodea</taxon>
        <taxon>Anareolatae</taxon>
        <taxon>Phasmatidae</taxon>
        <taxon>Eurycanthinae</taxon>
        <taxon>Dryococelus</taxon>
    </lineage>
</organism>
<protein>
    <submittedName>
        <fullName evidence="1">Uncharacterized protein</fullName>
    </submittedName>
</protein>